<name>B3S7U7_TRIAD</name>
<feature type="compositionally biased region" description="Basic residues" evidence="1">
    <location>
        <begin position="82"/>
        <end position="94"/>
    </location>
</feature>
<keyword evidence="3" id="KW-1185">Reference proteome</keyword>
<dbReference type="Proteomes" id="UP000009022">
    <property type="component" value="Unassembled WGS sequence"/>
</dbReference>
<proteinExistence type="predicted"/>
<evidence type="ECO:0000313" key="3">
    <source>
        <dbReference type="Proteomes" id="UP000009022"/>
    </source>
</evidence>
<dbReference type="RefSeq" id="XP_002116323.1">
    <property type="nucleotide sequence ID" value="XM_002116287.1"/>
</dbReference>
<dbReference type="EMBL" id="DS985254">
    <property type="protein sequence ID" value="EDV21356.1"/>
    <property type="molecule type" value="Genomic_DNA"/>
</dbReference>
<evidence type="ECO:0000313" key="2">
    <source>
        <dbReference type="EMBL" id="EDV21356.1"/>
    </source>
</evidence>
<dbReference type="HOGENOM" id="CLU_1752064_0_0_1"/>
<gene>
    <name evidence="2" type="ORF">TRIADDRAFT_60299</name>
</gene>
<accession>B3S7U7</accession>
<dbReference type="KEGG" id="tad:TRIADDRAFT_60299"/>
<dbReference type="InParanoid" id="B3S7U7"/>
<sequence>MALNHSPSKDLNNIVDYVMDDRVKPIVQDEEFQLRMTLVITSGSTAEELAEEGVKYYNDILRKIPMELRKPGRNLIRNIRKKNQNIKNSKLRQKRSSEKREEDAKCIAKLRLQIQKIRTVTRDPRLPQPLKLQQIEHLADENLKLEISI</sequence>
<reference evidence="2 3" key="1">
    <citation type="journal article" date="2008" name="Nature">
        <title>The Trichoplax genome and the nature of placozoans.</title>
        <authorList>
            <person name="Srivastava M."/>
            <person name="Begovic E."/>
            <person name="Chapman J."/>
            <person name="Putnam N.H."/>
            <person name="Hellsten U."/>
            <person name="Kawashima T."/>
            <person name="Kuo A."/>
            <person name="Mitros T."/>
            <person name="Salamov A."/>
            <person name="Carpenter M.L."/>
            <person name="Signorovitch A.Y."/>
            <person name="Moreno M.A."/>
            <person name="Kamm K."/>
            <person name="Grimwood J."/>
            <person name="Schmutz J."/>
            <person name="Shapiro H."/>
            <person name="Grigoriev I.V."/>
            <person name="Buss L.W."/>
            <person name="Schierwater B."/>
            <person name="Dellaporta S.L."/>
            <person name="Rokhsar D.S."/>
        </authorList>
    </citation>
    <scope>NUCLEOTIDE SEQUENCE [LARGE SCALE GENOMIC DNA]</scope>
    <source>
        <strain evidence="2 3">Grell-BS-1999</strain>
    </source>
</reference>
<feature type="region of interest" description="Disordered" evidence="1">
    <location>
        <begin position="82"/>
        <end position="102"/>
    </location>
</feature>
<dbReference type="CTD" id="6757436"/>
<organism evidence="2 3">
    <name type="scientific">Trichoplax adhaerens</name>
    <name type="common">Trichoplax reptans</name>
    <dbReference type="NCBI Taxonomy" id="10228"/>
    <lineage>
        <taxon>Eukaryota</taxon>
        <taxon>Metazoa</taxon>
        <taxon>Placozoa</taxon>
        <taxon>Uniplacotomia</taxon>
        <taxon>Trichoplacea</taxon>
        <taxon>Trichoplacidae</taxon>
        <taxon>Trichoplax</taxon>
    </lineage>
</organism>
<protein>
    <submittedName>
        <fullName evidence="2">Uncharacterized protein</fullName>
    </submittedName>
</protein>
<dbReference type="GeneID" id="6757436"/>
<evidence type="ECO:0000256" key="1">
    <source>
        <dbReference type="SAM" id="MobiDB-lite"/>
    </source>
</evidence>
<dbReference type="AlphaFoldDB" id="B3S7U7"/>